<dbReference type="RefSeq" id="WP_186953461.1">
    <property type="nucleotide sequence ID" value="NZ_JACOFX010000004.1"/>
</dbReference>
<protein>
    <submittedName>
        <fullName evidence="1">Uncharacterized protein</fullName>
    </submittedName>
</protein>
<organism evidence="1 2">
    <name type="scientific">Undibacterium umbellatum</name>
    <dbReference type="NCBI Taxonomy" id="2762300"/>
    <lineage>
        <taxon>Bacteria</taxon>
        <taxon>Pseudomonadati</taxon>
        <taxon>Pseudomonadota</taxon>
        <taxon>Betaproteobacteria</taxon>
        <taxon>Burkholderiales</taxon>
        <taxon>Oxalobacteraceae</taxon>
        <taxon>Undibacterium</taxon>
    </lineage>
</organism>
<name>A0ABR6Z8K8_9BURK</name>
<dbReference type="EMBL" id="JACOFX010000004">
    <property type="protein sequence ID" value="MBC3907901.1"/>
    <property type="molecule type" value="Genomic_DNA"/>
</dbReference>
<sequence length="197" mass="22382">MKVLSLDEANLFLSGIGKKIGNWNRIEDAVINQNSNGHWINYQMPSDAQELLNFATHVVSWLPKGKWKIFQIDDSNCLDSMQIILIQILLFGAGKLDRNLPRTFLFEFSEDKEINNKTELLIANLMHLFLLFEGHAYIVSEGGIAGQCVAVQDGFVYFSCRDKELDGAACLLKRFERNRLASPPWIMQMINDGLEGE</sequence>
<keyword evidence="2" id="KW-1185">Reference proteome</keyword>
<comment type="caution">
    <text evidence="1">The sequence shown here is derived from an EMBL/GenBank/DDBJ whole genome shotgun (WGS) entry which is preliminary data.</text>
</comment>
<evidence type="ECO:0000313" key="2">
    <source>
        <dbReference type="Proteomes" id="UP000646911"/>
    </source>
</evidence>
<evidence type="ECO:0000313" key="1">
    <source>
        <dbReference type="EMBL" id="MBC3907901.1"/>
    </source>
</evidence>
<proteinExistence type="predicted"/>
<gene>
    <name evidence="1" type="ORF">H8L47_10010</name>
</gene>
<accession>A0ABR6Z8K8</accession>
<dbReference type="Proteomes" id="UP000646911">
    <property type="component" value="Unassembled WGS sequence"/>
</dbReference>
<reference evidence="1 2" key="1">
    <citation type="submission" date="2020-08" db="EMBL/GenBank/DDBJ databases">
        <title>Novel species isolated from subtropical streams in China.</title>
        <authorList>
            <person name="Lu H."/>
        </authorList>
    </citation>
    <scope>NUCLEOTIDE SEQUENCE [LARGE SCALE GENOMIC DNA]</scope>
    <source>
        <strain evidence="1 2">NL8W</strain>
    </source>
</reference>